<protein>
    <submittedName>
        <fullName evidence="2">PEP-CTERM sorting domain-containing protein</fullName>
    </submittedName>
</protein>
<reference evidence="2" key="1">
    <citation type="submission" date="2023-08" db="EMBL/GenBank/DDBJ databases">
        <authorList>
            <person name="Messyasz A."/>
            <person name="Mannisto M.K."/>
            <person name="Kerkhof L.J."/>
            <person name="Haggblom M."/>
        </authorList>
    </citation>
    <scope>NUCLEOTIDE SEQUENCE</scope>
    <source>
        <strain evidence="2">X5P6</strain>
    </source>
</reference>
<reference evidence="2" key="2">
    <citation type="journal article" date="2024" name="Environ. Microbiol.">
        <title>Genome analysis and description of Tunturibacter gen. nov. expands the diversity of Terriglobia in tundra soils.</title>
        <authorList>
            <person name="Messyasz A."/>
            <person name="Mannisto M.K."/>
            <person name="Kerkhof L.J."/>
            <person name="Haggblom M.M."/>
        </authorList>
    </citation>
    <scope>NUCLEOTIDE SEQUENCE</scope>
    <source>
        <strain evidence="2">X5P6</strain>
    </source>
</reference>
<evidence type="ECO:0000313" key="2">
    <source>
        <dbReference type="EMBL" id="XCB32540.1"/>
    </source>
</evidence>
<dbReference type="KEGG" id="tpsc:RBB77_19170"/>
<sequence>MGTTVGPASGTYYAVTDQDDPGAHSLTQTFTLPGGGAVLSFDMFVNNYGSDGTVCGGGLDYTVSSVECDRVDILTAGASAFDTGSGVVENLIEGSDTPLGTVNPYISYTFDLSGLAPGTYQLRFAEADNDGYFNMGVDDVSLVTLTTATPEPSSLVLLATGAVGLAGALRRRFRSGL</sequence>
<proteinExistence type="predicted"/>
<dbReference type="EMBL" id="CP132942">
    <property type="protein sequence ID" value="XCB32540.1"/>
    <property type="molecule type" value="Genomic_DNA"/>
</dbReference>
<dbReference type="Pfam" id="PF07589">
    <property type="entry name" value="PEP-CTERM"/>
    <property type="match status" value="1"/>
</dbReference>
<organism evidence="2">
    <name type="scientific">Tunturiibacter psychrotolerans</name>
    <dbReference type="NCBI Taxonomy" id="3069686"/>
    <lineage>
        <taxon>Bacteria</taxon>
        <taxon>Pseudomonadati</taxon>
        <taxon>Acidobacteriota</taxon>
        <taxon>Terriglobia</taxon>
        <taxon>Terriglobales</taxon>
        <taxon>Acidobacteriaceae</taxon>
        <taxon>Tunturiibacter</taxon>
    </lineage>
</organism>
<dbReference type="NCBIfam" id="TIGR02595">
    <property type="entry name" value="PEP_CTERM"/>
    <property type="match status" value="1"/>
</dbReference>
<name>A0AAU7ZNL6_9BACT</name>
<evidence type="ECO:0000259" key="1">
    <source>
        <dbReference type="Pfam" id="PF07589"/>
    </source>
</evidence>
<dbReference type="RefSeq" id="WP_353063388.1">
    <property type="nucleotide sequence ID" value="NZ_CP132942.1"/>
</dbReference>
<dbReference type="InterPro" id="IPR013424">
    <property type="entry name" value="Ice-binding_C"/>
</dbReference>
<gene>
    <name evidence="2" type="ORF">RBB77_19170</name>
</gene>
<feature type="domain" description="Ice-binding protein C-terminal" evidence="1">
    <location>
        <begin position="148"/>
        <end position="171"/>
    </location>
</feature>
<accession>A0AAU7ZNL6</accession>
<dbReference type="AlphaFoldDB" id="A0AAU7ZNL6"/>